<dbReference type="AlphaFoldDB" id="A0A2T8IKB7"/>
<name>A0A2T8IKB7_9POAL</name>
<organism evidence="3">
    <name type="scientific">Panicum hallii</name>
    <dbReference type="NCBI Taxonomy" id="206008"/>
    <lineage>
        <taxon>Eukaryota</taxon>
        <taxon>Viridiplantae</taxon>
        <taxon>Streptophyta</taxon>
        <taxon>Embryophyta</taxon>
        <taxon>Tracheophyta</taxon>
        <taxon>Spermatophyta</taxon>
        <taxon>Magnoliopsida</taxon>
        <taxon>Liliopsida</taxon>
        <taxon>Poales</taxon>
        <taxon>Poaceae</taxon>
        <taxon>PACMAD clade</taxon>
        <taxon>Panicoideae</taxon>
        <taxon>Panicodae</taxon>
        <taxon>Paniceae</taxon>
        <taxon>Panicinae</taxon>
        <taxon>Panicum</taxon>
        <taxon>Panicum sect. Panicum</taxon>
    </lineage>
</organism>
<keyword evidence="2" id="KW-0812">Transmembrane</keyword>
<keyword evidence="2" id="KW-0472">Membrane</keyword>
<keyword evidence="2" id="KW-1133">Transmembrane helix</keyword>
<reference evidence="3" key="1">
    <citation type="submission" date="2018-04" db="EMBL/GenBank/DDBJ databases">
        <title>WGS assembly of Panicum hallii.</title>
        <authorList>
            <person name="Lovell J."/>
            <person name="Jenkins J."/>
            <person name="Lowry D."/>
            <person name="Mamidi S."/>
            <person name="Sreedasyam A."/>
            <person name="Weng X."/>
            <person name="Barry K."/>
            <person name="Bonette J."/>
            <person name="Campitelli B."/>
            <person name="Daum C."/>
            <person name="Gordon S."/>
            <person name="Gould B."/>
            <person name="Lipzen A."/>
            <person name="Macqueen A."/>
            <person name="Palacio-Mejia J."/>
            <person name="Plott C."/>
            <person name="Shakirov E."/>
            <person name="Shu S."/>
            <person name="Yoshinaga Y."/>
            <person name="Zane M."/>
            <person name="Rokhsar D."/>
            <person name="Grimwood J."/>
            <person name="Schmutz J."/>
            <person name="Juenger T."/>
        </authorList>
    </citation>
    <scope>NUCLEOTIDE SEQUENCE [LARGE SCALE GENOMIC DNA]</scope>
    <source>
        <strain evidence="3">FIL2</strain>
    </source>
</reference>
<accession>A0A2T8IKB7</accession>
<feature type="region of interest" description="Disordered" evidence="1">
    <location>
        <begin position="71"/>
        <end position="103"/>
    </location>
</feature>
<feature type="compositionally biased region" description="Basic and acidic residues" evidence="1">
    <location>
        <begin position="1"/>
        <end position="13"/>
    </location>
</feature>
<evidence type="ECO:0000256" key="1">
    <source>
        <dbReference type="SAM" id="MobiDB-lite"/>
    </source>
</evidence>
<evidence type="ECO:0000313" key="3">
    <source>
        <dbReference type="EMBL" id="PVH38109.1"/>
    </source>
</evidence>
<dbReference type="Proteomes" id="UP000243499">
    <property type="component" value="Chromosome 5"/>
</dbReference>
<gene>
    <name evidence="3" type="ORF">PAHAL_5G180900</name>
</gene>
<sequence length="137" mass="14522">MSEKQAELAERHPPNYGARGGRAAAGDTTACRPRATRLPLLLAAAPRAVPRAPLPLAVPAPRRWRRLRAELGAAGGQGGRGGGRRRLLGPRAGVPGRRRRRGRAAGVNVLSPFRVLAVAMGVGLFPSVHRREASRVP</sequence>
<feature type="region of interest" description="Disordered" evidence="1">
    <location>
        <begin position="1"/>
        <end position="31"/>
    </location>
</feature>
<dbReference type="EMBL" id="CM008050">
    <property type="protein sequence ID" value="PVH38109.1"/>
    <property type="molecule type" value="Genomic_DNA"/>
</dbReference>
<feature type="compositionally biased region" description="Low complexity" evidence="1">
    <location>
        <begin position="21"/>
        <end position="31"/>
    </location>
</feature>
<protein>
    <submittedName>
        <fullName evidence="3">Uncharacterized protein</fullName>
    </submittedName>
</protein>
<feature type="transmembrane region" description="Helical" evidence="2">
    <location>
        <begin position="107"/>
        <end position="128"/>
    </location>
</feature>
<evidence type="ECO:0000256" key="2">
    <source>
        <dbReference type="SAM" id="Phobius"/>
    </source>
</evidence>
<proteinExistence type="predicted"/>
<dbReference type="Gramene" id="PVH38109">
    <property type="protein sequence ID" value="PVH38109"/>
    <property type="gene ID" value="PAHAL_5G180900"/>
</dbReference>